<evidence type="ECO:0000256" key="1">
    <source>
        <dbReference type="ARBA" id="ARBA00006484"/>
    </source>
</evidence>
<dbReference type="PRINTS" id="PR00080">
    <property type="entry name" value="SDRFAMILY"/>
</dbReference>
<keyword evidence="6" id="KW-1185">Reference proteome</keyword>
<evidence type="ECO:0000313" key="5">
    <source>
        <dbReference type="EMBL" id="TWH89356.1"/>
    </source>
</evidence>
<evidence type="ECO:0000313" key="6">
    <source>
        <dbReference type="Proteomes" id="UP000316624"/>
    </source>
</evidence>
<dbReference type="InterPro" id="IPR036291">
    <property type="entry name" value="NAD(P)-bd_dom_sf"/>
</dbReference>
<dbReference type="SMART" id="SM00822">
    <property type="entry name" value="PKS_KR"/>
    <property type="match status" value="1"/>
</dbReference>
<evidence type="ECO:0000256" key="2">
    <source>
        <dbReference type="ARBA" id="ARBA00023002"/>
    </source>
</evidence>
<evidence type="ECO:0000256" key="3">
    <source>
        <dbReference type="RuleBase" id="RU000363"/>
    </source>
</evidence>
<dbReference type="PANTHER" id="PTHR43115">
    <property type="entry name" value="DEHYDROGENASE/REDUCTASE SDR FAMILY MEMBER 11"/>
    <property type="match status" value="1"/>
</dbReference>
<dbReference type="PANTHER" id="PTHR43115:SF4">
    <property type="entry name" value="DEHYDROGENASE_REDUCTASE SDR FAMILY MEMBER 11"/>
    <property type="match status" value="1"/>
</dbReference>
<dbReference type="InterPro" id="IPR002347">
    <property type="entry name" value="SDR_fam"/>
</dbReference>
<dbReference type="GO" id="GO:0016616">
    <property type="term" value="F:oxidoreductase activity, acting on the CH-OH group of donors, NAD or NADP as acceptor"/>
    <property type="evidence" value="ECO:0007669"/>
    <property type="project" value="UniProtKB-ARBA"/>
</dbReference>
<comment type="caution">
    <text evidence="5">The sequence shown here is derived from an EMBL/GenBank/DDBJ whole genome shotgun (WGS) entry which is preliminary data.</text>
</comment>
<dbReference type="Proteomes" id="UP000316624">
    <property type="component" value="Unassembled WGS sequence"/>
</dbReference>
<organism evidence="5 6">
    <name type="scientific">Sphingobium wenxiniae (strain DSM 21828 / CGMCC 1.7748 / JZ-1)</name>
    <dbReference type="NCBI Taxonomy" id="595605"/>
    <lineage>
        <taxon>Bacteria</taxon>
        <taxon>Pseudomonadati</taxon>
        <taxon>Pseudomonadota</taxon>
        <taxon>Alphaproteobacteria</taxon>
        <taxon>Sphingomonadales</taxon>
        <taxon>Sphingomonadaceae</taxon>
        <taxon>Sphingobium</taxon>
    </lineage>
</organism>
<keyword evidence="2" id="KW-0560">Oxidoreductase</keyword>
<dbReference type="InterPro" id="IPR057326">
    <property type="entry name" value="KR_dom"/>
</dbReference>
<name>A0A562K1V6_SPHWJ</name>
<comment type="similarity">
    <text evidence="1 3">Belongs to the short-chain dehydrogenases/reductases (SDR) family.</text>
</comment>
<reference evidence="5 6" key="1">
    <citation type="journal article" date="2015" name="Stand. Genomic Sci.">
        <title>Genomic Encyclopedia of Bacterial and Archaeal Type Strains, Phase III: the genomes of soil and plant-associated and newly described type strains.</title>
        <authorList>
            <person name="Whitman W.B."/>
            <person name="Woyke T."/>
            <person name="Klenk H.P."/>
            <person name="Zhou Y."/>
            <person name="Lilburn T.G."/>
            <person name="Beck B.J."/>
            <person name="De Vos P."/>
            <person name="Vandamme P."/>
            <person name="Eisen J.A."/>
            <person name="Garrity G."/>
            <person name="Hugenholtz P."/>
            <person name="Kyrpides N.C."/>
        </authorList>
    </citation>
    <scope>NUCLEOTIDE SEQUENCE [LARGE SCALE GENOMIC DNA]</scope>
    <source>
        <strain evidence="5 6">CGMCC 1.7748</strain>
    </source>
</reference>
<feature type="domain" description="Ketoreductase" evidence="4">
    <location>
        <begin position="4"/>
        <end position="184"/>
    </location>
</feature>
<dbReference type="Gene3D" id="3.40.50.720">
    <property type="entry name" value="NAD(P)-binding Rossmann-like Domain"/>
    <property type="match status" value="1"/>
</dbReference>
<evidence type="ECO:0000259" key="4">
    <source>
        <dbReference type="SMART" id="SM00822"/>
    </source>
</evidence>
<dbReference type="SUPFAM" id="SSF51735">
    <property type="entry name" value="NAD(P)-binding Rossmann-fold domains"/>
    <property type="match status" value="1"/>
</dbReference>
<dbReference type="AlphaFoldDB" id="A0A562K1V6"/>
<protein>
    <submittedName>
        <fullName evidence="5">NADP-dependent 3-hydroxy acid dehydrogenase YdfG</fullName>
    </submittedName>
</protein>
<proteinExistence type="inferred from homology"/>
<dbReference type="EMBL" id="VLKK01000037">
    <property type="protein sequence ID" value="TWH89356.1"/>
    <property type="molecule type" value="Genomic_DNA"/>
</dbReference>
<dbReference type="FunFam" id="3.40.50.720:FF:000047">
    <property type="entry name" value="NADP-dependent L-serine/L-allo-threonine dehydrogenase"/>
    <property type="match status" value="1"/>
</dbReference>
<dbReference type="Pfam" id="PF00106">
    <property type="entry name" value="adh_short"/>
    <property type="match status" value="1"/>
</dbReference>
<sequence length="239" mass="25656">MTDRVVIITGASGGLGAATARALVAAGDMVVLGSRRPERLASLSDDLGDAAVWRETDVSRRGDMDSLAALALDRFGRIDVLINNAAIMPISLIEQGMVDDWDKMIDINIKGMLYGINAVLPHMLSRNSGTIITVASTASMKAAPTSAVYSGTKAAQRMISEGLRQETNGRIRISTVHPGVMDSDLHASITVPEMRDHALRTMTNALDTKAVARAILYILDQPPEVELNEVVMRRGGDIF</sequence>
<gene>
    <name evidence="5" type="ORF">IQ35_03927</name>
</gene>
<dbReference type="PRINTS" id="PR00081">
    <property type="entry name" value="GDHRDH"/>
</dbReference>
<accession>A0A562K1V6</accession>